<keyword evidence="3" id="KW-1185">Reference proteome</keyword>
<protein>
    <submittedName>
        <fullName evidence="2">Uncharacterized protein</fullName>
    </submittedName>
</protein>
<sequence length="377" mass="42769">MRRPHVRSRVQKNVSPAAVAGTHTCCIHDPSEEARRIKDDPSVRDRSAPVKEETVRENARTVVRVRGGDVSDQTEVLGEYILQFGKSFRWLLENDVGYTLYLIQSHQKEEAAGVSLTAGSTTTTVPVVVMPPAAVNPSPPALTVTPPLSQETLEKIVQGIVEKQQQQQQQQQPPAPLKKPHTKKCLSCGQPKSKYEGDGSSIHEFYQQGPVRYFYCSTKVFNTYGAEGLTDPRMPFKDFVATEFFQRELEATKQRVEERQQQKRKREESPAPGRKCRFCKLELKQGPNSPHIHTSFPGLPGKYIYCPAKVFSMYREQGMEREMSWRQFQQSPFYEKEKERLYLICWRLSGPLAGLPLSSPVDLLFSGLMLSRPALLL</sequence>
<accession>A0AAW0MIU4</accession>
<name>A0AAW0MIU4_9GOBI</name>
<feature type="region of interest" description="Disordered" evidence="1">
    <location>
        <begin position="31"/>
        <end position="52"/>
    </location>
</feature>
<dbReference type="AlphaFoldDB" id="A0AAW0MIU4"/>
<dbReference type="Proteomes" id="UP001460270">
    <property type="component" value="Unassembled WGS sequence"/>
</dbReference>
<feature type="compositionally biased region" description="Basic and acidic residues" evidence="1">
    <location>
        <begin position="253"/>
        <end position="269"/>
    </location>
</feature>
<reference evidence="3" key="1">
    <citation type="submission" date="2024-04" db="EMBL/GenBank/DDBJ databases">
        <title>Salinicola lusitanus LLJ914,a marine bacterium isolated from the Okinawa Trough.</title>
        <authorList>
            <person name="Li J."/>
        </authorList>
    </citation>
    <scope>NUCLEOTIDE SEQUENCE [LARGE SCALE GENOMIC DNA]</scope>
</reference>
<feature type="region of interest" description="Disordered" evidence="1">
    <location>
        <begin position="162"/>
        <end position="191"/>
    </location>
</feature>
<evidence type="ECO:0000313" key="2">
    <source>
        <dbReference type="EMBL" id="KAK7880588.1"/>
    </source>
</evidence>
<comment type="caution">
    <text evidence="2">The sequence shown here is derived from an EMBL/GenBank/DDBJ whole genome shotgun (WGS) entry which is preliminary data.</text>
</comment>
<proteinExistence type="predicted"/>
<organism evidence="2 3">
    <name type="scientific">Mugilogobius chulae</name>
    <name type="common">yellowstripe goby</name>
    <dbReference type="NCBI Taxonomy" id="88201"/>
    <lineage>
        <taxon>Eukaryota</taxon>
        <taxon>Metazoa</taxon>
        <taxon>Chordata</taxon>
        <taxon>Craniata</taxon>
        <taxon>Vertebrata</taxon>
        <taxon>Euteleostomi</taxon>
        <taxon>Actinopterygii</taxon>
        <taxon>Neopterygii</taxon>
        <taxon>Teleostei</taxon>
        <taxon>Neoteleostei</taxon>
        <taxon>Acanthomorphata</taxon>
        <taxon>Gobiaria</taxon>
        <taxon>Gobiiformes</taxon>
        <taxon>Gobioidei</taxon>
        <taxon>Gobiidae</taxon>
        <taxon>Gobionellinae</taxon>
        <taxon>Mugilogobius</taxon>
    </lineage>
</organism>
<evidence type="ECO:0000256" key="1">
    <source>
        <dbReference type="SAM" id="MobiDB-lite"/>
    </source>
</evidence>
<feature type="region of interest" description="Disordered" evidence="1">
    <location>
        <begin position="253"/>
        <end position="272"/>
    </location>
</feature>
<evidence type="ECO:0000313" key="3">
    <source>
        <dbReference type="Proteomes" id="UP001460270"/>
    </source>
</evidence>
<gene>
    <name evidence="2" type="ORF">WMY93_032776</name>
</gene>
<dbReference type="EMBL" id="JBBPFD010000074">
    <property type="protein sequence ID" value="KAK7880588.1"/>
    <property type="molecule type" value="Genomic_DNA"/>
</dbReference>